<dbReference type="Gene3D" id="3.10.430.100">
    <property type="entry name" value="Ribosomal protein L9, C-terminal domain"/>
    <property type="match status" value="1"/>
</dbReference>
<dbReference type="EMBL" id="LR026963">
    <property type="protein sequence ID" value="VBB68813.1"/>
    <property type="molecule type" value="Genomic_DNA"/>
</dbReference>
<dbReference type="InterPro" id="IPR009027">
    <property type="entry name" value="Ribosomal_bL9/RNase_H1_N"/>
</dbReference>
<dbReference type="GO" id="GO:0006412">
    <property type="term" value="P:translation"/>
    <property type="evidence" value="ECO:0007669"/>
    <property type="project" value="InterPro"/>
</dbReference>
<organism evidence="7">
    <name type="scientific">invertebrate metagenome</name>
    <dbReference type="NCBI Taxonomy" id="1711999"/>
    <lineage>
        <taxon>unclassified sequences</taxon>
        <taxon>metagenomes</taxon>
        <taxon>organismal metagenomes</taxon>
    </lineage>
</organism>
<accession>A0A484H804</accession>
<dbReference type="GO" id="GO:0003735">
    <property type="term" value="F:structural constituent of ribosome"/>
    <property type="evidence" value="ECO:0007669"/>
    <property type="project" value="InterPro"/>
</dbReference>
<dbReference type="Pfam" id="PF03948">
    <property type="entry name" value="Ribosomal_L9_C"/>
    <property type="match status" value="1"/>
</dbReference>
<dbReference type="HAMAP" id="MF_00503">
    <property type="entry name" value="Ribosomal_bL9"/>
    <property type="match status" value="1"/>
</dbReference>
<sequence length="167" mass="18475">MEIVLLERIEKLGQMGDVIKVRPGYARNYLLPQQKALRATKENIAYFQRKRTQLETVNLKRREEAAAVAARMDGLSLFIVRQAGESGQLYGSVTARDIAESVTETGFPIQRHQVQLSQAIKTLGATVVWVVLHPEVVVSITITIGRSIEERGEELEAGAGEDASSEN</sequence>
<dbReference type="Pfam" id="PF01281">
    <property type="entry name" value="Ribosomal_L9_N"/>
    <property type="match status" value="1"/>
</dbReference>
<dbReference type="AlphaFoldDB" id="A0A484H804"/>
<dbReference type="InterPro" id="IPR036935">
    <property type="entry name" value="Ribosomal_bL9_N_sf"/>
</dbReference>
<dbReference type="InterPro" id="IPR000244">
    <property type="entry name" value="Ribosomal_bL9"/>
</dbReference>
<comment type="similarity">
    <text evidence="1">Belongs to the bacterial ribosomal protein bL9 family.</text>
</comment>
<dbReference type="InterPro" id="IPR036791">
    <property type="entry name" value="Ribosomal_bL9_C_sf"/>
</dbReference>
<evidence type="ECO:0000256" key="3">
    <source>
        <dbReference type="ARBA" id="ARBA00022884"/>
    </source>
</evidence>
<gene>
    <name evidence="7" type="ORF">RIEGSTA812A_PEG_286</name>
</gene>
<dbReference type="InterPro" id="IPR020594">
    <property type="entry name" value="Ribosomal_bL9_bac/chp"/>
</dbReference>
<keyword evidence="4 7" id="KW-0689">Ribosomal protein</keyword>
<dbReference type="GO" id="GO:0005840">
    <property type="term" value="C:ribosome"/>
    <property type="evidence" value="ECO:0007669"/>
    <property type="project" value="UniProtKB-KW"/>
</dbReference>
<evidence type="ECO:0000256" key="4">
    <source>
        <dbReference type="ARBA" id="ARBA00022980"/>
    </source>
</evidence>
<dbReference type="Gene3D" id="3.40.5.10">
    <property type="entry name" value="Ribosomal protein L9, N-terminal domain"/>
    <property type="match status" value="1"/>
</dbReference>
<dbReference type="GO" id="GO:1990904">
    <property type="term" value="C:ribonucleoprotein complex"/>
    <property type="evidence" value="ECO:0007669"/>
    <property type="project" value="UniProtKB-KW"/>
</dbReference>
<name>A0A484H804_9ZZZZ</name>
<dbReference type="GO" id="GO:0019843">
    <property type="term" value="F:rRNA binding"/>
    <property type="evidence" value="ECO:0007669"/>
    <property type="project" value="UniProtKB-KW"/>
</dbReference>
<dbReference type="InterPro" id="IPR020069">
    <property type="entry name" value="Ribosomal_bL9_C"/>
</dbReference>
<dbReference type="SUPFAM" id="SSF55658">
    <property type="entry name" value="L9 N-domain-like"/>
    <property type="match status" value="1"/>
</dbReference>
<evidence type="ECO:0000313" key="7">
    <source>
        <dbReference type="EMBL" id="VBB68813.1"/>
    </source>
</evidence>
<reference evidence="7" key="1">
    <citation type="submission" date="2018-10" db="EMBL/GenBank/DDBJ databases">
        <authorList>
            <person name="Gruber-Vodicka H."/>
            <person name="Jaeckle O."/>
        </authorList>
    </citation>
    <scope>NUCLEOTIDE SEQUENCE</scope>
</reference>
<evidence type="ECO:0000259" key="6">
    <source>
        <dbReference type="PROSITE" id="PS00651"/>
    </source>
</evidence>
<evidence type="ECO:0000256" key="1">
    <source>
        <dbReference type="ARBA" id="ARBA00010605"/>
    </source>
</evidence>
<keyword evidence="3" id="KW-0694">RNA-binding</keyword>
<evidence type="ECO:0000256" key="2">
    <source>
        <dbReference type="ARBA" id="ARBA00022730"/>
    </source>
</evidence>
<dbReference type="PROSITE" id="PS00651">
    <property type="entry name" value="RIBOSOMAL_L9"/>
    <property type="match status" value="1"/>
</dbReference>
<protein>
    <submittedName>
        <fullName evidence="7">LSU ribosomal protein L9p</fullName>
    </submittedName>
</protein>
<feature type="domain" description="Ribosomal protein L9" evidence="6">
    <location>
        <begin position="13"/>
        <end position="40"/>
    </location>
</feature>
<dbReference type="InterPro" id="IPR020070">
    <property type="entry name" value="Ribosomal_bL9_N"/>
</dbReference>
<evidence type="ECO:0000256" key="5">
    <source>
        <dbReference type="ARBA" id="ARBA00023274"/>
    </source>
</evidence>
<keyword evidence="5" id="KW-0687">Ribonucleoprotein</keyword>
<dbReference type="NCBIfam" id="TIGR00158">
    <property type="entry name" value="L9"/>
    <property type="match status" value="1"/>
</dbReference>
<dbReference type="PANTHER" id="PTHR21368">
    <property type="entry name" value="50S RIBOSOMAL PROTEIN L9"/>
    <property type="match status" value="1"/>
</dbReference>
<dbReference type="SUPFAM" id="SSF55653">
    <property type="entry name" value="Ribosomal protein L9 C-domain"/>
    <property type="match status" value="1"/>
</dbReference>
<proteinExistence type="inferred from homology"/>
<keyword evidence="2" id="KW-0699">rRNA-binding</keyword>